<proteinExistence type="predicted"/>
<evidence type="ECO:0000313" key="3">
    <source>
        <dbReference type="EMBL" id="UOF90730.1"/>
    </source>
</evidence>
<dbReference type="RefSeq" id="WP_347437430.1">
    <property type="nucleotide sequence ID" value="NZ_CP089291.1"/>
</dbReference>
<keyword evidence="3" id="KW-0328">Glycosyltransferase</keyword>
<dbReference type="Pfam" id="PF13439">
    <property type="entry name" value="Glyco_transf_4"/>
    <property type="match status" value="1"/>
</dbReference>
<evidence type="ECO:0000313" key="4">
    <source>
        <dbReference type="Proteomes" id="UP000830167"/>
    </source>
</evidence>
<evidence type="ECO:0000259" key="1">
    <source>
        <dbReference type="Pfam" id="PF00534"/>
    </source>
</evidence>
<dbReference type="InterPro" id="IPR028098">
    <property type="entry name" value="Glyco_trans_4-like_N"/>
</dbReference>
<sequence>MNLYNTIIMTRPDCKIRLLIVLDGFFVGGTETQVLTVARELMKTGVHVVIVGKHGPLYDSFVNIGCSIYLIDFPISISVTPSKWLTISKELQNIIEKENINVIHAHQTTSARFVVSISKKLGIPLVFTVHGTYYDKDVLKSILKNTTRVISVSLPTFDWLKSKDISSIIIPNCIDTELYKPILNKDIRETYNISKNEPVVLYAGRLAWEKADICIRMLHACKYLQREQMPDLRVLIAGDGIGFKEIKQVVDRIHGEAGTEFIHALGIQFDMAPLYSISNCVVGTGRVALEAMACKCPVIAAGGRGLFGLVKPSNYTQAWQCYFGDHKADREVTEVSLAVSLATVLLDSEERKSLGEHGREYVKNNFNSCQVSQKILELYISLI</sequence>
<dbReference type="EC" id="2.4.-.-" evidence="3"/>
<dbReference type="SUPFAM" id="SSF53756">
    <property type="entry name" value="UDP-Glycosyltransferase/glycogen phosphorylase"/>
    <property type="match status" value="1"/>
</dbReference>
<dbReference type="EMBL" id="CP089291">
    <property type="protein sequence ID" value="UOF90730.1"/>
    <property type="molecule type" value="Genomic_DNA"/>
</dbReference>
<dbReference type="Gene3D" id="3.40.50.2000">
    <property type="entry name" value="Glycogen Phosphorylase B"/>
    <property type="match status" value="2"/>
</dbReference>
<dbReference type="GO" id="GO:0016757">
    <property type="term" value="F:glycosyltransferase activity"/>
    <property type="evidence" value="ECO:0007669"/>
    <property type="project" value="UniProtKB-KW"/>
</dbReference>
<gene>
    <name evidence="3" type="ORF">LSG31_00155</name>
</gene>
<dbReference type="InterPro" id="IPR050194">
    <property type="entry name" value="Glycosyltransferase_grp1"/>
</dbReference>
<evidence type="ECO:0000259" key="2">
    <source>
        <dbReference type="Pfam" id="PF13439"/>
    </source>
</evidence>
<dbReference type="Pfam" id="PF00534">
    <property type="entry name" value="Glycos_transf_1"/>
    <property type="match status" value="1"/>
</dbReference>
<reference evidence="3" key="1">
    <citation type="submission" date="2021-12" db="EMBL/GenBank/DDBJ databases">
        <title>Alicyclobacillaceae gen. nov., sp. nov., isolated from chalcocite enrichment system.</title>
        <authorList>
            <person name="Jiang Z."/>
        </authorList>
    </citation>
    <scope>NUCLEOTIDE SEQUENCE</scope>
    <source>
        <strain evidence="3">MYW30-H2</strain>
    </source>
</reference>
<organism evidence="3 4">
    <name type="scientific">Fodinisporobacter ferrooxydans</name>
    <dbReference type="NCBI Taxonomy" id="2901836"/>
    <lineage>
        <taxon>Bacteria</taxon>
        <taxon>Bacillati</taxon>
        <taxon>Bacillota</taxon>
        <taxon>Bacilli</taxon>
        <taxon>Bacillales</taxon>
        <taxon>Alicyclobacillaceae</taxon>
        <taxon>Fodinisporobacter</taxon>
    </lineage>
</organism>
<dbReference type="InterPro" id="IPR001296">
    <property type="entry name" value="Glyco_trans_1"/>
</dbReference>
<dbReference type="Proteomes" id="UP000830167">
    <property type="component" value="Chromosome"/>
</dbReference>
<name>A0ABY4CJN7_9BACL</name>
<protein>
    <submittedName>
        <fullName evidence="3">Glycosyltransferase</fullName>
        <ecNumber evidence="3">2.4.-.-</ecNumber>
    </submittedName>
</protein>
<dbReference type="PANTHER" id="PTHR45947">
    <property type="entry name" value="SULFOQUINOVOSYL TRANSFERASE SQD2"/>
    <property type="match status" value="1"/>
</dbReference>
<accession>A0ABY4CJN7</accession>
<keyword evidence="3" id="KW-0808">Transferase</keyword>
<keyword evidence="4" id="KW-1185">Reference proteome</keyword>
<feature type="domain" description="Glycosyl transferase family 1" evidence="1">
    <location>
        <begin position="186"/>
        <end position="359"/>
    </location>
</feature>
<feature type="domain" description="Glycosyltransferase subfamily 4-like N-terminal" evidence="2">
    <location>
        <begin position="27"/>
        <end position="177"/>
    </location>
</feature>
<dbReference type="PANTHER" id="PTHR45947:SF3">
    <property type="entry name" value="SULFOQUINOVOSYL TRANSFERASE SQD2"/>
    <property type="match status" value="1"/>
</dbReference>